<dbReference type="InterPro" id="IPR024909">
    <property type="entry name" value="Cys-tRNA/MSH_ligase"/>
</dbReference>
<evidence type="ECO:0000256" key="3">
    <source>
        <dbReference type="ARBA" id="ARBA00022490"/>
    </source>
</evidence>
<comment type="catalytic activity">
    <reaction evidence="11 12">
        <text>tRNA(Cys) + L-cysteine + ATP = L-cysteinyl-tRNA(Cys) + AMP + diphosphate</text>
        <dbReference type="Rhea" id="RHEA:17773"/>
        <dbReference type="Rhea" id="RHEA-COMP:9661"/>
        <dbReference type="Rhea" id="RHEA-COMP:9679"/>
        <dbReference type="ChEBI" id="CHEBI:30616"/>
        <dbReference type="ChEBI" id="CHEBI:33019"/>
        <dbReference type="ChEBI" id="CHEBI:35235"/>
        <dbReference type="ChEBI" id="CHEBI:78442"/>
        <dbReference type="ChEBI" id="CHEBI:78517"/>
        <dbReference type="ChEBI" id="CHEBI:456215"/>
        <dbReference type="EC" id="6.1.1.16"/>
    </reaction>
</comment>
<reference evidence="14 15" key="1">
    <citation type="submission" date="2019-10" db="EMBL/GenBank/DDBJ databases">
        <title>Sequencing and Assembly of Multiple Reported Metal-Biooxidizing Members of the Extremely Thermoacidophilic Archaeal Family Sulfolobaceae.</title>
        <authorList>
            <person name="Counts J.A."/>
            <person name="Kelly R.M."/>
        </authorList>
    </citation>
    <scope>NUCLEOTIDE SEQUENCE [LARGE SCALE GENOMIC DNA]</scope>
    <source>
        <strain evidence="14 15">DSM 6482</strain>
    </source>
</reference>
<evidence type="ECO:0000313" key="15">
    <source>
        <dbReference type="Proteomes" id="UP000470772"/>
    </source>
</evidence>
<accession>A0A6A9QLW0</accession>
<keyword evidence="15" id="KW-1185">Reference proteome</keyword>
<comment type="caution">
    <text evidence="12">Lacks conserved residue(s) required for the propagation of feature annotation.</text>
</comment>
<keyword evidence="3 12" id="KW-0963">Cytoplasm</keyword>
<dbReference type="FunFam" id="3.40.50.620:FF:000068">
    <property type="entry name" value="Cysteine--tRNA ligase"/>
    <property type="match status" value="1"/>
</dbReference>
<dbReference type="SMART" id="SM00840">
    <property type="entry name" value="DALR_2"/>
    <property type="match status" value="1"/>
</dbReference>
<evidence type="ECO:0000256" key="7">
    <source>
        <dbReference type="ARBA" id="ARBA00022833"/>
    </source>
</evidence>
<dbReference type="GO" id="GO:0004817">
    <property type="term" value="F:cysteine-tRNA ligase activity"/>
    <property type="evidence" value="ECO:0007669"/>
    <property type="project" value="UniProtKB-UniRule"/>
</dbReference>
<evidence type="ECO:0000256" key="11">
    <source>
        <dbReference type="ARBA" id="ARBA00047398"/>
    </source>
</evidence>
<dbReference type="GO" id="GO:0005524">
    <property type="term" value="F:ATP binding"/>
    <property type="evidence" value="ECO:0007669"/>
    <property type="project" value="UniProtKB-UniRule"/>
</dbReference>
<keyword evidence="4 12" id="KW-0436">Ligase</keyword>
<evidence type="ECO:0000256" key="12">
    <source>
        <dbReference type="HAMAP-Rule" id="MF_00041"/>
    </source>
</evidence>
<feature type="binding site" evidence="12">
    <location>
        <position position="204"/>
    </location>
    <ligand>
        <name>Zn(2+)</name>
        <dbReference type="ChEBI" id="CHEBI:29105"/>
    </ligand>
</feature>
<comment type="subcellular location">
    <subcellularLocation>
        <location evidence="1 12">Cytoplasm</location>
    </subcellularLocation>
</comment>
<sequence length="465" mass="53506">MRIFNTLGRSLQPFEPLGSTVKMYVCGPTVYDEVHMGHGRTFVAYDLMSRYLKLRGFNVIRVQNITDIDDKIIKRANDSGKSWEEIVDVYSKSYLEALDSLKVKVDLHPRVSMHINEIISFIEGLIEKGHAYQTSSGSVYFDVDTYRNYGELSNTAKNLWSQGEESVREKKHPYDFALWKASKPNEPFWDSPWGRGRPGWHIECSTMSTRYLGETFDIHGGGMDLIFPHHENERAQSESMLGHPWVKYWVHTAFITIKKEKMSKSLGNIIPLKDIIKKWGASTLRVWFLSSHYRTNVDFSDESMEQAKSSLERFRNAIAVLRSVIKEGNISYSSERGIKTSNKVLSIYQKFLTSMDDDFDTASALASIHELATLVFTEIQESRDFLSSVLAMQVMENFNSVFRVLDEEINANSLSLERIVDNILEVRKTLREKKMYEASDMIRDALMKAGIKIMDSKEGSTWRLE</sequence>
<keyword evidence="8 12" id="KW-0067">ATP-binding</keyword>
<feature type="binding site" evidence="12">
    <location>
        <position position="229"/>
    </location>
    <ligand>
        <name>Zn(2+)</name>
        <dbReference type="ChEBI" id="CHEBI:29105"/>
    </ligand>
</feature>
<evidence type="ECO:0000259" key="13">
    <source>
        <dbReference type="SMART" id="SM00840"/>
    </source>
</evidence>
<feature type="binding site" evidence="12">
    <location>
        <position position="264"/>
    </location>
    <ligand>
        <name>ATP</name>
        <dbReference type="ChEBI" id="CHEBI:30616"/>
    </ligand>
</feature>
<dbReference type="SUPFAM" id="SSF47323">
    <property type="entry name" value="Anticodon-binding domain of a subclass of class I aminoacyl-tRNA synthetases"/>
    <property type="match status" value="1"/>
</dbReference>
<dbReference type="Gene3D" id="3.40.50.620">
    <property type="entry name" value="HUPs"/>
    <property type="match status" value="1"/>
</dbReference>
<dbReference type="RefSeq" id="WP_156016885.1">
    <property type="nucleotide sequence ID" value="NZ_WGGD01000005.1"/>
</dbReference>
<dbReference type="SUPFAM" id="SSF52374">
    <property type="entry name" value="Nucleotidylyl transferase"/>
    <property type="match status" value="1"/>
</dbReference>
<dbReference type="AlphaFoldDB" id="A0A6A9QLW0"/>
<evidence type="ECO:0000256" key="9">
    <source>
        <dbReference type="ARBA" id="ARBA00022917"/>
    </source>
</evidence>
<evidence type="ECO:0000256" key="8">
    <source>
        <dbReference type="ARBA" id="ARBA00022840"/>
    </source>
</evidence>
<dbReference type="NCBIfam" id="TIGR00435">
    <property type="entry name" value="cysS"/>
    <property type="match status" value="1"/>
</dbReference>
<evidence type="ECO:0000256" key="2">
    <source>
        <dbReference type="ARBA" id="ARBA00005594"/>
    </source>
</evidence>
<dbReference type="CDD" id="cd00672">
    <property type="entry name" value="CysRS_core"/>
    <property type="match status" value="1"/>
</dbReference>
<dbReference type="GO" id="GO:0005737">
    <property type="term" value="C:cytoplasm"/>
    <property type="evidence" value="ECO:0007669"/>
    <property type="project" value="UniProtKB-SubCell"/>
</dbReference>
<feature type="binding site" evidence="12">
    <location>
        <position position="233"/>
    </location>
    <ligand>
        <name>Zn(2+)</name>
        <dbReference type="ChEBI" id="CHEBI:29105"/>
    </ligand>
</feature>
<dbReference type="Pfam" id="PF01406">
    <property type="entry name" value="tRNA-synt_1e"/>
    <property type="match status" value="1"/>
</dbReference>
<keyword evidence="5 12" id="KW-0479">Metal-binding</keyword>
<dbReference type="Pfam" id="PF09190">
    <property type="entry name" value="DALR_2"/>
    <property type="match status" value="1"/>
</dbReference>
<evidence type="ECO:0000256" key="5">
    <source>
        <dbReference type="ARBA" id="ARBA00022723"/>
    </source>
</evidence>
<dbReference type="EC" id="6.1.1.16" evidence="12"/>
<proteinExistence type="inferred from homology"/>
<keyword evidence="9 12" id="KW-0648">Protein biosynthesis</keyword>
<feature type="binding site" evidence="12">
    <location>
        <position position="26"/>
    </location>
    <ligand>
        <name>Zn(2+)</name>
        <dbReference type="ChEBI" id="CHEBI:29105"/>
    </ligand>
</feature>
<dbReference type="InterPro" id="IPR015803">
    <property type="entry name" value="Cys-tRNA-ligase"/>
</dbReference>
<dbReference type="InterPro" id="IPR014729">
    <property type="entry name" value="Rossmann-like_a/b/a_fold"/>
</dbReference>
<keyword evidence="10 12" id="KW-0030">Aminoacyl-tRNA synthetase</keyword>
<organism evidence="14 15">
    <name type="scientific">Sulfuracidifex metallicus DSM 6482 = JCM 9184</name>
    <dbReference type="NCBI Taxonomy" id="523847"/>
    <lineage>
        <taxon>Archaea</taxon>
        <taxon>Thermoproteota</taxon>
        <taxon>Thermoprotei</taxon>
        <taxon>Sulfolobales</taxon>
        <taxon>Sulfolobaceae</taxon>
        <taxon>Sulfuracidifex</taxon>
    </lineage>
</organism>
<dbReference type="GO" id="GO:0006423">
    <property type="term" value="P:cysteinyl-tRNA aminoacylation"/>
    <property type="evidence" value="ECO:0007669"/>
    <property type="project" value="UniProtKB-UniRule"/>
</dbReference>
<evidence type="ECO:0000256" key="10">
    <source>
        <dbReference type="ARBA" id="ARBA00023146"/>
    </source>
</evidence>
<evidence type="ECO:0000313" key="14">
    <source>
        <dbReference type="EMBL" id="MUN29300.1"/>
    </source>
</evidence>
<dbReference type="HAMAP" id="MF_00041">
    <property type="entry name" value="Cys_tRNA_synth"/>
    <property type="match status" value="1"/>
</dbReference>
<feature type="short sequence motif" description="'KMSKS' region" evidence="12">
    <location>
        <begin position="261"/>
        <end position="265"/>
    </location>
</feature>
<evidence type="ECO:0000256" key="4">
    <source>
        <dbReference type="ARBA" id="ARBA00022598"/>
    </source>
</evidence>
<comment type="cofactor">
    <cofactor evidence="12">
        <name>Zn(2+)</name>
        <dbReference type="ChEBI" id="CHEBI:29105"/>
    </cofactor>
    <text evidence="12">Binds 1 zinc ion per subunit.</text>
</comment>
<evidence type="ECO:0000256" key="1">
    <source>
        <dbReference type="ARBA" id="ARBA00004496"/>
    </source>
</evidence>
<comment type="caution">
    <text evidence="14">The sequence shown here is derived from an EMBL/GenBank/DDBJ whole genome shotgun (WGS) entry which is preliminary data.</text>
</comment>
<dbReference type="InterPro" id="IPR032678">
    <property type="entry name" value="tRNA-synt_1_cat_dom"/>
</dbReference>
<dbReference type="PRINTS" id="PR00983">
    <property type="entry name" value="TRNASYNTHCYS"/>
</dbReference>
<dbReference type="Gene3D" id="1.20.120.1910">
    <property type="entry name" value="Cysteine-tRNA ligase, C-terminal anti-codon recognition domain"/>
    <property type="match status" value="1"/>
</dbReference>
<feature type="domain" description="Cysteinyl-tRNA synthetase class Ia DALR" evidence="13">
    <location>
        <begin position="350"/>
        <end position="413"/>
    </location>
</feature>
<dbReference type="EMBL" id="WGGD01000005">
    <property type="protein sequence ID" value="MUN29300.1"/>
    <property type="molecule type" value="Genomic_DNA"/>
</dbReference>
<dbReference type="Proteomes" id="UP000470772">
    <property type="component" value="Unassembled WGS sequence"/>
</dbReference>
<keyword evidence="6 12" id="KW-0547">Nucleotide-binding</keyword>
<dbReference type="InterPro" id="IPR009080">
    <property type="entry name" value="tRNAsynth_Ia_anticodon-bd"/>
</dbReference>
<dbReference type="InterPro" id="IPR015273">
    <property type="entry name" value="Cys-tRNA-synt_Ia_DALR"/>
</dbReference>
<dbReference type="PANTHER" id="PTHR10890:SF3">
    <property type="entry name" value="CYSTEINE--TRNA LIGASE, CYTOPLASMIC"/>
    <property type="match status" value="1"/>
</dbReference>
<name>A0A6A9QLW0_SULME</name>
<keyword evidence="7 12" id="KW-0862">Zinc</keyword>
<dbReference type="GO" id="GO:0008270">
    <property type="term" value="F:zinc ion binding"/>
    <property type="evidence" value="ECO:0007669"/>
    <property type="project" value="UniProtKB-UniRule"/>
</dbReference>
<evidence type="ECO:0000256" key="6">
    <source>
        <dbReference type="ARBA" id="ARBA00022741"/>
    </source>
</evidence>
<gene>
    <name evidence="12" type="primary">cysS</name>
    <name evidence="14" type="ORF">GC250_07610</name>
</gene>
<dbReference type="PANTHER" id="PTHR10890">
    <property type="entry name" value="CYSTEINYL-TRNA SYNTHETASE"/>
    <property type="match status" value="1"/>
</dbReference>
<comment type="similarity">
    <text evidence="2 12">Belongs to the class-I aminoacyl-tRNA synthetase family.</text>
</comment>
<protein>
    <recommendedName>
        <fullName evidence="12">Cysteine--tRNA ligase</fullName>
        <ecNumber evidence="12">6.1.1.16</ecNumber>
    </recommendedName>
    <alternativeName>
        <fullName evidence="12">Cysteinyl-tRNA synthetase</fullName>
        <shortName evidence="12">CysRS</shortName>
    </alternativeName>
</protein>